<dbReference type="InParanoid" id="A0A0D2JWQ8"/>
<sequence length="365" mass="39746">MGDEILTNPQGEKAANPGQGADEFSTSGSQFKEGDLVRVEHPDFDQADDAAVKADGEAAGQARDGAAMGESDERETGDQAGSEQNREGDSGSEEGKPVATLTYRGQQVPIKSREQLIELASKGLDYTAKTQMAAPYVHLAQAMNVLEAKDPQKAQQVIDILSGREQSGAQKAQNANQAEQFFITDENGQKLPVDNTFIQALDTVLQARGLTPEALQQQLNQQQDPNQAAASQYMSRLVTKEQVNEVSSYVKNTFGRDDFMQAIPMIQQEMAQAGITQGDPRDNPTTWIQAYQNLALSGRLPQTKMAKPESKRGLKQKAQSGKFSDAEAKAEAWQQASRQALKSGENQDFVRAVGARISHPDFEKE</sequence>
<gene>
    <name evidence="2" type="ORF">X474_13000</name>
</gene>
<evidence type="ECO:0000256" key="1">
    <source>
        <dbReference type="SAM" id="MobiDB-lite"/>
    </source>
</evidence>
<accession>A0A0D2JWQ8</accession>
<keyword evidence="3" id="KW-1185">Reference proteome</keyword>
<feature type="region of interest" description="Disordered" evidence="1">
    <location>
        <begin position="1"/>
        <end position="104"/>
    </location>
</feature>
<evidence type="ECO:0000313" key="2">
    <source>
        <dbReference type="EMBL" id="KIX13995.1"/>
    </source>
</evidence>
<dbReference type="RefSeq" id="WP_044348971.1">
    <property type="nucleotide sequence ID" value="NZ_AZAC01000014.1"/>
</dbReference>
<protein>
    <submittedName>
        <fullName evidence="2">Uncharacterized protein</fullName>
    </submittedName>
</protein>
<comment type="caution">
    <text evidence="2">The sequence shown here is derived from an EMBL/GenBank/DDBJ whole genome shotgun (WGS) entry which is preliminary data.</text>
</comment>
<name>A0A0D2JWQ8_9BACT</name>
<feature type="region of interest" description="Disordered" evidence="1">
    <location>
        <begin position="303"/>
        <end position="348"/>
    </location>
</feature>
<dbReference type="AlphaFoldDB" id="A0A0D2JWQ8"/>
<reference evidence="2 3" key="1">
    <citation type="submission" date="2013-11" db="EMBL/GenBank/DDBJ databases">
        <title>Metagenomic analysis of a methanogenic consortium involved in long chain n-alkane degradation.</title>
        <authorList>
            <person name="Davidova I.A."/>
            <person name="Callaghan A.V."/>
            <person name="Wawrik B."/>
            <person name="Pruitt S."/>
            <person name="Marks C."/>
            <person name="Duncan K.E."/>
            <person name="Suflita J.M."/>
        </authorList>
    </citation>
    <scope>NUCLEOTIDE SEQUENCE [LARGE SCALE GENOMIC DNA]</scope>
    <source>
        <strain evidence="2 3">SPR</strain>
    </source>
</reference>
<feature type="compositionally biased region" description="Basic and acidic residues" evidence="1">
    <location>
        <begin position="32"/>
        <end position="56"/>
    </location>
</feature>
<evidence type="ECO:0000313" key="3">
    <source>
        <dbReference type="Proteomes" id="UP000032233"/>
    </source>
</evidence>
<feature type="compositionally biased region" description="Basic and acidic residues" evidence="1">
    <location>
        <begin position="84"/>
        <end position="96"/>
    </location>
</feature>
<proteinExistence type="predicted"/>
<dbReference type="Proteomes" id="UP000032233">
    <property type="component" value="Unassembled WGS sequence"/>
</dbReference>
<feature type="compositionally biased region" description="Polar residues" evidence="1">
    <location>
        <begin position="334"/>
        <end position="346"/>
    </location>
</feature>
<organism evidence="2 3">
    <name type="scientific">Dethiosulfatarculus sandiegensis</name>
    <dbReference type="NCBI Taxonomy" id="1429043"/>
    <lineage>
        <taxon>Bacteria</taxon>
        <taxon>Pseudomonadati</taxon>
        <taxon>Thermodesulfobacteriota</taxon>
        <taxon>Desulfarculia</taxon>
        <taxon>Desulfarculales</taxon>
        <taxon>Desulfarculaceae</taxon>
        <taxon>Dethiosulfatarculus</taxon>
    </lineage>
</organism>
<dbReference type="EMBL" id="AZAC01000014">
    <property type="protein sequence ID" value="KIX13995.1"/>
    <property type="molecule type" value="Genomic_DNA"/>
</dbReference>